<feature type="compositionally biased region" description="Acidic residues" evidence="11">
    <location>
        <begin position="327"/>
        <end position="337"/>
    </location>
</feature>
<proteinExistence type="inferred from homology"/>
<evidence type="ECO:0000256" key="4">
    <source>
        <dbReference type="ARBA" id="ARBA00009371"/>
    </source>
</evidence>
<feature type="compositionally biased region" description="Acidic residues" evidence="11">
    <location>
        <begin position="401"/>
        <end position="417"/>
    </location>
</feature>
<gene>
    <name evidence="12" type="ORF">AB1Y20_014603</name>
</gene>
<dbReference type="Pfam" id="PF14933">
    <property type="entry name" value="CEP19"/>
    <property type="match status" value="2"/>
</dbReference>
<evidence type="ECO:0000256" key="11">
    <source>
        <dbReference type="SAM" id="MobiDB-lite"/>
    </source>
</evidence>
<feature type="compositionally biased region" description="Low complexity" evidence="11">
    <location>
        <begin position="228"/>
        <end position="251"/>
    </location>
</feature>
<evidence type="ECO:0000256" key="2">
    <source>
        <dbReference type="ARBA" id="ARBA00004120"/>
    </source>
</evidence>
<feature type="compositionally biased region" description="Basic and acidic residues" evidence="11">
    <location>
        <begin position="381"/>
        <end position="400"/>
    </location>
</feature>
<keyword evidence="13" id="KW-1185">Reference proteome</keyword>
<evidence type="ECO:0000256" key="1">
    <source>
        <dbReference type="ARBA" id="ARBA00004114"/>
    </source>
</evidence>
<accession>A0AB34ICH1</accession>
<dbReference type="PANTHER" id="PTHR31539:SF1">
    <property type="entry name" value="CENTROSOMAL PROTEIN OF 19 KDA"/>
    <property type="match status" value="1"/>
</dbReference>
<name>A0AB34ICH1_PRYPA</name>
<comment type="subcellular location">
    <subcellularLocation>
        <location evidence="2">Cytoplasm</location>
        <location evidence="2">Cytoskeleton</location>
        <location evidence="2">Cilium basal body</location>
    </subcellularLocation>
    <subcellularLocation>
        <location evidence="1">Cytoplasm</location>
        <location evidence="1">Cytoskeleton</location>
        <location evidence="1">Microtubule organizing center</location>
        <location evidence="1">Centrosome</location>
        <location evidence="1">Centriole</location>
    </subcellularLocation>
    <subcellularLocation>
        <location evidence="3">Cytoplasm</location>
        <location evidence="3">Cytoskeleton</location>
        <location evidence="3">Spindle</location>
    </subcellularLocation>
</comment>
<evidence type="ECO:0000256" key="5">
    <source>
        <dbReference type="ARBA" id="ARBA00022015"/>
    </source>
</evidence>
<evidence type="ECO:0000256" key="6">
    <source>
        <dbReference type="ARBA" id="ARBA00022490"/>
    </source>
</evidence>
<dbReference type="GO" id="GO:0034454">
    <property type="term" value="P:microtubule anchoring at centrosome"/>
    <property type="evidence" value="ECO:0007669"/>
    <property type="project" value="TreeGrafter"/>
</dbReference>
<evidence type="ECO:0000313" key="12">
    <source>
        <dbReference type="EMBL" id="KAL1495962.1"/>
    </source>
</evidence>
<dbReference type="PANTHER" id="PTHR31539">
    <property type="entry name" value="CENTROSOMAL PROTEIN OF 19K CEP19"/>
    <property type="match status" value="1"/>
</dbReference>
<comment type="similarity">
    <text evidence="4">Belongs to the CEP19 family.</text>
</comment>
<keyword evidence="8" id="KW-0969">Cilium</keyword>
<feature type="region of interest" description="Disordered" evidence="11">
    <location>
        <begin position="84"/>
        <end position="359"/>
    </location>
</feature>
<feature type="compositionally biased region" description="Polar residues" evidence="11">
    <location>
        <begin position="218"/>
        <end position="227"/>
    </location>
</feature>
<dbReference type="GO" id="GO:0036064">
    <property type="term" value="C:ciliary basal body"/>
    <property type="evidence" value="ECO:0007669"/>
    <property type="project" value="TreeGrafter"/>
</dbReference>
<keyword evidence="10" id="KW-0966">Cell projection</keyword>
<sequence length="423" mass="45748">MAIQPRQFGVTLNPPTITLVYSVDGKLRKRTMPVRNLRSDSNAKELAQKLAEQHPNLLDPSIVSAEQLERLTAKLVQHKQIRQLKKQQEHEQRVRQALLSDESDEEAGKAAPSVPASNSHAAPDPAGSERSTRPLPEGDSLARMMPSMRTAPPSEAHALPSSRRGAPPPEEDALSSLSTQPRVATSRLAPLPREDALSSLSSVGQAPSSRRAPLPENDSLSLLTSAPTAASRHSTGSGATSASLSTSKASTEVPSQRLDPLMAPTGRGAQSGVAPLERKPPEALAELRPTVLGSSSSSTAACMSSVKDGPSDAVQTTNRRNDRHEDEIEEVEEFGQSEDDKSPHGLTMPDGEDLNKVDPEVLARKKAAMEVDFERNRLRPGDEGFTYDKRVDFDGDKESNDWDDELEDFESSEDEIGDLLRGL</sequence>
<dbReference type="GO" id="GO:0097712">
    <property type="term" value="P:vesicle targeting, trans-Golgi to periciliary membrane compartment"/>
    <property type="evidence" value="ECO:0007669"/>
    <property type="project" value="TreeGrafter"/>
</dbReference>
<evidence type="ECO:0000256" key="10">
    <source>
        <dbReference type="ARBA" id="ARBA00023273"/>
    </source>
</evidence>
<dbReference type="Proteomes" id="UP001515480">
    <property type="component" value="Unassembled WGS sequence"/>
</dbReference>
<dbReference type="InterPro" id="IPR029412">
    <property type="entry name" value="CEP19"/>
</dbReference>
<keyword evidence="7" id="KW-0970">Cilium biogenesis/degradation</keyword>
<evidence type="ECO:0000256" key="8">
    <source>
        <dbReference type="ARBA" id="ARBA00023069"/>
    </source>
</evidence>
<keyword evidence="9" id="KW-0206">Cytoskeleton</keyword>
<feature type="compositionally biased region" description="Low complexity" evidence="11">
    <location>
        <begin position="294"/>
        <end position="305"/>
    </location>
</feature>
<dbReference type="EMBL" id="JBGBPQ010000030">
    <property type="protein sequence ID" value="KAL1495962.1"/>
    <property type="molecule type" value="Genomic_DNA"/>
</dbReference>
<evidence type="ECO:0000256" key="7">
    <source>
        <dbReference type="ARBA" id="ARBA00022794"/>
    </source>
</evidence>
<evidence type="ECO:0000313" key="13">
    <source>
        <dbReference type="Proteomes" id="UP001515480"/>
    </source>
</evidence>
<feature type="region of interest" description="Disordered" evidence="11">
    <location>
        <begin position="381"/>
        <end position="423"/>
    </location>
</feature>
<dbReference type="GO" id="GO:0000922">
    <property type="term" value="C:spindle pole"/>
    <property type="evidence" value="ECO:0007669"/>
    <property type="project" value="TreeGrafter"/>
</dbReference>
<dbReference type="AlphaFoldDB" id="A0AB34ICH1"/>
<reference evidence="12 13" key="1">
    <citation type="journal article" date="2024" name="Science">
        <title>Giant polyketide synthase enzymes in the biosynthesis of giant marine polyether toxins.</title>
        <authorList>
            <person name="Fallon T.R."/>
            <person name="Shende V.V."/>
            <person name="Wierzbicki I.H."/>
            <person name="Pendleton A.L."/>
            <person name="Watervoot N.F."/>
            <person name="Auber R.P."/>
            <person name="Gonzalez D.J."/>
            <person name="Wisecaver J.H."/>
            <person name="Moore B.S."/>
        </authorList>
    </citation>
    <scope>NUCLEOTIDE SEQUENCE [LARGE SCALE GENOMIC DNA]</scope>
    <source>
        <strain evidence="12 13">12B1</strain>
    </source>
</reference>
<evidence type="ECO:0000256" key="9">
    <source>
        <dbReference type="ARBA" id="ARBA00023212"/>
    </source>
</evidence>
<dbReference type="GO" id="GO:0005814">
    <property type="term" value="C:centriole"/>
    <property type="evidence" value="ECO:0007669"/>
    <property type="project" value="UniProtKB-SubCell"/>
</dbReference>
<feature type="compositionally biased region" description="Polar residues" evidence="11">
    <location>
        <begin position="198"/>
        <end position="208"/>
    </location>
</feature>
<evidence type="ECO:0000256" key="3">
    <source>
        <dbReference type="ARBA" id="ARBA00004186"/>
    </source>
</evidence>
<keyword evidence="6" id="KW-0963">Cytoplasm</keyword>
<organism evidence="12 13">
    <name type="scientific">Prymnesium parvum</name>
    <name type="common">Toxic golden alga</name>
    <dbReference type="NCBI Taxonomy" id="97485"/>
    <lineage>
        <taxon>Eukaryota</taxon>
        <taxon>Haptista</taxon>
        <taxon>Haptophyta</taxon>
        <taxon>Prymnesiophyceae</taxon>
        <taxon>Prymnesiales</taxon>
        <taxon>Prymnesiaceae</taxon>
        <taxon>Prymnesium</taxon>
    </lineage>
</organism>
<comment type="caution">
    <text evidence="12">The sequence shown here is derived from an EMBL/GenBank/DDBJ whole genome shotgun (WGS) entry which is preliminary data.</text>
</comment>
<protein>
    <recommendedName>
        <fullName evidence="5">Centrosomal protein of 19 kDa</fullName>
    </recommendedName>
</protein>